<gene>
    <name evidence="7" type="ORF">HW532_16435</name>
</gene>
<dbReference type="Gene3D" id="3.30.9.10">
    <property type="entry name" value="D-Amino Acid Oxidase, subunit A, domain 2"/>
    <property type="match status" value="1"/>
</dbReference>
<dbReference type="InterPro" id="IPR036188">
    <property type="entry name" value="FAD/NAD-bd_sf"/>
</dbReference>
<proteinExistence type="inferred from homology"/>
<evidence type="ECO:0000256" key="2">
    <source>
        <dbReference type="ARBA" id="ARBA00007330"/>
    </source>
</evidence>
<keyword evidence="8" id="KW-1185">Reference proteome</keyword>
<sequence>MNGANTAQTLSARGYSVLLVDKGDFASGSSSRSSRLLHCGLRYLAPGGSLWDFVRHPGRFAVACRMARDAMISRARFVELTPERVRPLSFCFPVYDDSPYAGWQVDAAFALLGRLGGRSVPLDYRRLGAREALKAPLLEHLRAPDRLRSVAMFREYQFDWPERIAMDAVLDAERMGATVRNYTPVTHMARKGDGWRLELADALDDAAPPVSVSARAVFNMAGIWIDDVNGRAEPDGASRLITGTKGCHIVVRLPPECRDFGIATLNRLNEPFYCIPWRGLHYFGPTETLYEGDRDDIHVTPEEIDFLIGEANHLLPGLTISRSDVLYTWAGVRPLTYDPAQPLGARSRDLHDLSPTGMENVFAMTAGPIMSHRSAGTIAADALAPKLAPSGPAAEPSYAARPAADIHRAVAEEQAETLVDVMFRRTGKGWSETMGREEAETAAEVMGEVKGWPRDRIAREVADYLEYLRRTHTLPA</sequence>
<dbReference type="PANTHER" id="PTHR11985">
    <property type="entry name" value="GLYCEROL-3-PHOSPHATE DEHYDROGENASE"/>
    <property type="match status" value="1"/>
</dbReference>
<dbReference type="Gene3D" id="3.50.50.60">
    <property type="entry name" value="FAD/NAD(P)-binding domain"/>
    <property type="match status" value="1"/>
</dbReference>
<dbReference type="SUPFAM" id="SSF54373">
    <property type="entry name" value="FAD-linked reductases, C-terminal domain"/>
    <property type="match status" value="1"/>
</dbReference>
<dbReference type="GO" id="GO:0046168">
    <property type="term" value="P:glycerol-3-phosphate catabolic process"/>
    <property type="evidence" value="ECO:0007669"/>
    <property type="project" value="TreeGrafter"/>
</dbReference>
<dbReference type="Proteomes" id="UP000593594">
    <property type="component" value="Chromosome"/>
</dbReference>
<evidence type="ECO:0000259" key="6">
    <source>
        <dbReference type="Pfam" id="PF01266"/>
    </source>
</evidence>
<dbReference type="Pfam" id="PF01266">
    <property type="entry name" value="DAO"/>
    <property type="match status" value="1"/>
</dbReference>
<dbReference type="AlphaFoldDB" id="A0A7S8C674"/>
<comment type="similarity">
    <text evidence="2">Belongs to the FAD-dependent glycerol-3-phosphate dehydrogenase family.</text>
</comment>
<dbReference type="Gene3D" id="1.10.8.870">
    <property type="entry name" value="Alpha-glycerophosphate oxidase, cap domain"/>
    <property type="match status" value="1"/>
</dbReference>
<evidence type="ECO:0000256" key="5">
    <source>
        <dbReference type="ARBA" id="ARBA00023002"/>
    </source>
</evidence>
<accession>A0A7S8C674</accession>
<keyword evidence="3" id="KW-0285">Flavoprotein</keyword>
<dbReference type="InterPro" id="IPR038299">
    <property type="entry name" value="DAO_C_sf"/>
</dbReference>
<evidence type="ECO:0000256" key="4">
    <source>
        <dbReference type="ARBA" id="ARBA00022827"/>
    </source>
</evidence>
<dbReference type="InterPro" id="IPR006076">
    <property type="entry name" value="FAD-dep_OxRdtase"/>
</dbReference>
<dbReference type="PANTHER" id="PTHR11985:SF15">
    <property type="entry name" value="GLYCEROL-3-PHOSPHATE DEHYDROGENASE, MITOCHONDRIAL"/>
    <property type="match status" value="1"/>
</dbReference>
<organism evidence="7 8">
    <name type="scientific">Kaustia mangrovi</name>
    <dbReference type="NCBI Taxonomy" id="2593653"/>
    <lineage>
        <taxon>Bacteria</taxon>
        <taxon>Pseudomonadati</taxon>
        <taxon>Pseudomonadota</taxon>
        <taxon>Alphaproteobacteria</taxon>
        <taxon>Hyphomicrobiales</taxon>
        <taxon>Parvibaculaceae</taxon>
        <taxon>Kaustia</taxon>
    </lineage>
</organism>
<dbReference type="SUPFAM" id="SSF51905">
    <property type="entry name" value="FAD/NAD(P)-binding domain"/>
    <property type="match status" value="1"/>
</dbReference>
<name>A0A7S8C674_9HYPH</name>
<dbReference type="RefSeq" id="WP_213161507.1">
    <property type="nucleotide sequence ID" value="NZ_CP058214.1"/>
</dbReference>
<dbReference type="InterPro" id="IPR000447">
    <property type="entry name" value="G3P_DH_FAD-dep"/>
</dbReference>
<evidence type="ECO:0000313" key="7">
    <source>
        <dbReference type="EMBL" id="QPC44141.1"/>
    </source>
</evidence>
<evidence type="ECO:0000256" key="3">
    <source>
        <dbReference type="ARBA" id="ARBA00022630"/>
    </source>
</evidence>
<reference evidence="7 8" key="1">
    <citation type="submission" date="2020-06" db="EMBL/GenBank/DDBJ databases">
        <title>Genome sequence of 2 isolates from Red Sea Mangroves.</title>
        <authorList>
            <person name="Sefrji F."/>
            <person name="Michoud G."/>
            <person name="Merlino G."/>
            <person name="Daffonchio D."/>
        </authorList>
    </citation>
    <scope>NUCLEOTIDE SEQUENCE [LARGE SCALE GENOMIC DNA]</scope>
    <source>
        <strain evidence="7 8">R1DC25</strain>
    </source>
</reference>
<dbReference type="GO" id="GO:0004368">
    <property type="term" value="F:glycerol-3-phosphate dehydrogenase (quinone) activity"/>
    <property type="evidence" value="ECO:0007669"/>
    <property type="project" value="InterPro"/>
</dbReference>
<feature type="domain" description="FAD dependent oxidoreductase" evidence="6">
    <location>
        <begin position="2"/>
        <end position="362"/>
    </location>
</feature>
<evidence type="ECO:0000256" key="1">
    <source>
        <dbReference type="ARBA" id="ARBA00001974"/>
    </source>
</evidence>
<evidence type="ECO:0000313" key="8">
    <source>
        <dbReference type="Proteomes" id="UP000593594"/>
    </source>
</evidence>
<dbReference type="KEGG" id="kmn:HW532_16435"/>
<keyword evidence="4" id="KW-0274">FAD</keyword>
<keyword evidence="5" id="KW-0560">Oxidoreductase</keyword>
<protein>
    <submittedName>
        <fullName evidence="7">FAD-dependent oxidoreductase</fullName>
    </submittedName>
</protein>
<dbReference type="EMBL" id="CP058214">
    <property type="protein sequence ID" value="QPC44141.1"/>
    <property type="molecule type" value="Genomic_DNA"/>
</dbReference>
<comment type="cofactor">
    <cofactor evidence="1">
        <name>FAD</name>
        <dbReference type="ChEBI" id="CHEBI:57692"/>
    </cofactor>
</comment>